<dbReference type="PANTHER" id="PTHR34183">
    <property type="entry name" value="ENDOLYTIC PEPTIDOGLYCAN TRANSGLYCOSYLASE RLPA"/>
    <property type="match status" value="1"/>
</dbReference>
<dbReference type="EMBL" id="CP020867">
    <property type="protein sequence ID" value="ARJ56316.1"/>
    <property type="molecule type" value="Genomic_DNA"/>
</dbReference>
<feature type="domain" description="SPOR" evidence="7">
    <location>
        <begin position="205"/>
        <end position="280"/>
    </location>
</feature>
<proteinExistence type="inferred from homology"/>
<dbReference type="GO" id="GO:0071555">
    <property type="term" value="P:cell wall organization"/>
    <property type="evidence" value="ECO:0007669"/>
    <property type="project" value="UniProtKB-KW"/>
</dbReference>
<evidence type="ECO:0000256" key="1">
    <source>
        <dbReference type="ARBA" id="ARBA00022729"/>
    </source>
</evidence>
<dbReference type="SUPFAM" id="SSF110997">
    <property type="entry name" value="Sporulation related repeat"/>
    <property type="match status" value="1"/>
</dbReference>
<evidence type="ECO:0000313" key="8">
    <source>
        <dbReference type="EMBL" id="ARJ56316.1"/>
    </source>
</evidence>
<accession>A0A1W6BW23</accession>
<evidence type="ECO:0000259" key="7">
    <source>
        <dbReference type="PROSITE" id="PS51724"/>
    </source>
</evidence>
<dbReference type="Gene3D" id="2.40.40.10">
    <property type="entry name" value="RlpA-like domain"/>
    <property type="match status" value="1"/>
</dbReference>
<dbReference type="PANTHER" id="PTHR34183:SF1">
    <property type="entry name" value="ENDOLYTIC PEPTIDOGLYCAN TRANSGLYCOSYLASE RLPA"/>
    <property type="match status" value="1"/>
</dbReference>
<evidence type="ECO:0000256" key="3">
    <source>
        <dbReference type="ARBA" id="ARBA00023316"/>
    </source>
</evidence>
<dbReference type="GO" id="GO:0005886">
    <property type="term" value="C:plasma membrane"/>
    <property type="evidence" value="ECO:0007669"/>
    <property type="project" value="UniProtKB-SubCell"/>
</dbReference>
<dbReference type="Pfam" id="PF05036">
    <property type="entry name" value="SPOR"/>
    <property type="match status" value="1"/>
</dbReference>
<feature type="transmembrane region" description="Helical" evidence="6">
    <location>
        <begin position="12"/>
        <end position="33"/>
    </location>
</feature>
<dbReference type="InterPro" id="IPR034718">
    <property type="entry name" value="RlpA"/>
</dbReference>
<gene>
    <name evidence="4 8" type="primary">rlpA</name>
    <name evidence="8" type="ORF">CCUN_0695</name>
</gene>
<name>A0A1W6BW23_9BACT</name>
<protein>
    <recommendedName>
        <fullName evidence="4">Probable endolytic peptidoglycan transglycosylase RlpA</fullName>
        <ecNumber evidence="4">4.2.2.-</ecNumber>
    </recommendedName>
</protein>
<keyword evidence="4" id="KW-1003">Cell membrane</keyword>
<keyword evidence="6" id="KW-0812">Transmembrane</keyword>
<keyword evidence="4 8" id="KW-0449">Lipoprotein</keyword>
<evidence type="ECO:0000313" key="9">
    <source>
        <dbReference type="Proteomes" id="UP000192902"/>
    </source>
</evidence>
<dbReference type="CDD" id="cd22268">
    <property type="entry name" value="DPBB_RlpA-like"/>
    <property type="match status" value="1"/>
</dbReference>
<dbReference type="AlphaFoldDB" id="A0A1W6BW23"/>
<dbReference type="InterPro" id="IPR036680">
    <property type="entry name" value="SPOR-like_sf"/>
</dbReference>
<dbReference type="InterPro" id="IPR009009">
    <property type="entry name" value="RlpA-like_DPBB"/>
</dbReference>
<evidence type="ECO:0000256" key="4">
    <source>
        <dbReference type="HAMAP-Rule" id="MF_02071"/>
    </source>
</evidence>
<dbReference type="GO" id="GO:0008932">
    <property type="term" value="F:lytic endotransglycosylase activity"/>
    <property type="evidence" value="ECO:0007669"/>
    <property type="project" value="UniProtKB-UniRule"/>
</dbReference>
<sequence length="280" mass="30296">MQKIQSLKIITLKLFLVNFCALFLSACGVTSFFSDDSRNAQVYYPSNDFKSSPSASGTKGTMKPYTINGKTYYPTVVSVGETADGIASWYGPGFHGKKTSNGEIYNQNGLSAAHKTLPMNTILKVTNLNNNRQVTVRVNDRGPFVANRIIDLSKGAASQIDMLQTGTAPVRLEVVGFGSSNSDHNIIHSNVNYGNSGEIFNNGQSYEGGIFMVQIGAFKNPEGAKSIAAKYKTYRTYSSTIRTSSSDGLTRVFLSGFRSEEEARDFAASGAFAGAFVVRD</sequence>
<dbReference type="InterPro" id="IPR007730">
    <property type="entry name" value="SPOR-like_dom"/>
</dbReference>
<keyword evidence="4 6" id="KW-0472">Membrane</keyword>
<dbReference type="NCBIfam" id="TIGR00413">
    <property type="entry name" value="rlpA"/>
    <property type="match status" value="1"/>
</dbReference>
<dbReference type="eggNOG" id="COG0797">
    <property type="taxonomic scope" value="Bacteria"/>
</dbReference>
<dbReference type="GO" id="GO:0042834">
    <property type="term" value="F:peptidoglycan binding"/>
    <property type="evidence" value="ECO:0007669"/>
    <property type="project" value="InterPro"/>
</dbReference>
<dbReference type="HAMAP" id="MF_02071">
    <property type="entry name" value="RlpA"/>
    <property type="match status" value="1"/>
</dbReference>
<dbReference type="EC" id="4.2.2.-" evidence="4"/>
<keyword evidence="4" id="KW-0564">Palmitate</keyword>
<reference evidence="8 9" key="1">
    <citation type="submission" date="2017-04" db="EMBL/GenBank/DDBJ databases">
        <title>Complete genome sequence of the Campylobacter cuniculorum type strain LMG24588.</title>
        <authorList>
            <person name="Miller W.G."/>
            <person name="Yee E."/>
            <person name="Revez J."/>
            <person name="Bono J.L."/>
            <person name="Rossi M."/>
        </authorList>
    </citation>
    <scope>NUCLEOTIDE SEQUENCE [LARGE SCALE GENOMIC DNA]</scope>
    <source>
        <strain evidence="8 9">LMG 24588</strain>
    </source>
</reference>
<evidence type="ECO:0000256" key="6">
    <source>
        <dbReference type="SAM" id="Phobius"/>
    </source>
</evidence>
<evidence type="ECO:0000256" key="2">
    <source>
        <dbReference type="ARBA" id="ARBA00023239"/>
    </source>
</evidence>
<comment type="subcellular location">
    <subcellularLocation>
        <location evidence="4">Cell membrane</location>
        <topology evidence="4">Lipid-anchor</topology>
    </subcellularLocation>
</comment>
<dbReference type="GO" id="GO:0000270">
    <property type="term" value="P:peptidoglycan metabolic process"/>
    <property type="evidence" value="ECO:0007669"/>
    <property type="project" value="UniProtKB-UniRule"/>
</dbReference>
<keyword evidence="6" id="KW-1133">Transmembrane helix</keyword>
<evidence type="ECO:0000256" key="5">
    <source>
        <dbReference type="RuleBase" id="RU003495"/>
    </source>
</evidence>
<dbReference type="STRING" id="1121267.CCUN_0695"/>
<dbReference type="PROSITE" id="PS51724">
    <property type="entry name" value="SPOR"/>
    <property type="match status" value="1"/>
</dbReference>
<dbReference type="InterPro" id="IPR012997">
    <property type="entry name" value="RplA"/>
</dbReference>
<comment type="function">
    <text evidence="4">Lytic transglycosylase with a strong preference for naked glycan strands that lack stem peptides.</text>
</comment>
<dbReference type="KEGG" id="ccun:CCUN_0695"/>
<comment type="similarity">
    <text evidence="4 5">Belongs to the RlpA family.</text>
</comment>
<keyword evidence="2 4" id="KW-0456">Lyase</keyword>
<dbReference type="RefSeq" id="WP_027306229.1">
    <property type="nucleotide sequence ID" value="NZ_CP020867.1"/>
</dbReference>
<dbReference type="Pfam" id="PF03330">
    <property type="entry name" value="DPBB_1"/>
    <property type="match status" value="1"/>
</dbReference>
<dbReference type="PROSITE" id="PS51257">
    <property type="entry name" value="PROKAR_LIPOPROTEIN"/>
    <property type="match status" value="1"/>
</dbReference>
<dbReference type="Proteomes" id="UP000192902">
    <property type="component" value="Chromosome"/>
</dbReference>
<dbReference type="InterPro" id="IPR036908">
    <property type="entry name" value="RlpA-like_sf"/>
</dbReference>
<keyword evidence="3 4" id="KW-0961">Cell wall biogenesis/degradation</keyword>
<dbReference type="SUPFAM" id="SSF50685">
    <property type="entry name" value="Barwin-like endoglucanases"/>
    <property type="match status" value="1"/>
</dbReference>
<organism evidence="8 9">
    <name type="scientific">Campylobacter cuniculorum DSM 23162 = LMG 24588</name>
    <dbReference type="NCBI Taxonomy" id="1121267"/>
    <lineage>
        <taxon>Bacteria</taxon>
        <taxon>Pseudomonadati</taxon>
        <taxon>Campylobacterota</taxon>
        <taxon>Epsilonproteobacteria</taxon>
        <taxon>Campylobacterales</taxon>
        <taxon>Campylobacteraceae</taxon>
        <taxon>Campylobacter</taxon>
    </lineage>
</organism>
<keyword evidence="1" id="KW-0732">Signal</keyword>
<dbReference type="OrthoDB" id="9779128at2"/>
<dbReference type="Gene3D" id="3.30.70.1070">
    <property type="entry name" value="Sporulation related repeat"/>
    <property type="match status" value="1"/>
</dbReference>